<dbReference type="InterPro" id="IPR001789">
    <property type="entry name" value="Sig_transdc_resp-reg_receiver"/>
</dbReference>
<dbReference type="PROSITE" id="PS50109">
    <property type="entry name" value="HIS_KIN"/>
    <property type="match status" value="1"/>
</dbReference>
<dbReference type="SMART" id="SM00448">
    <property type="entry name" value="REC"/>
    <property type="match status" value="1"/>
</dbReference>
<dbReference type="Gene3D" id="3.30.450.40">
    <property type="match status" value="1"/>
</dbReference>
<comment type="caution">
    <text evidence="11">The sequence shown here is derived from an EMBL/GenBank/DDBJ whole genome shotgun (WGS) entry which is preliminary data.</text>
</comment>
<accession>A0ABD5NHA9</accession>
<dbReference type="AlphaFoldDB" id="A0ABD5NHA9"/>
<dbReference type="SUPFAM" id="SSF52172">
    <property type="entry name" value="CheY-like"/>
    <property type="match status" value="1"/>
</dbReference>
<dbReference type="PANTHER" id="PTHR43711">
    <property type="entry name" value="TWO-COMPONENT HISTIDINE KINASE"/>
    <property type="match status" value="1"/>
</dbReference>
<evidence type="ECO:0000259" key="10">
    <source>
        <dbReference type="PROSITE" id="PS50112"/>
    </source>
</evidence>
<evidence type="ECO:0000256" key="5">
    <source>
        <dbReference type="ARBA" id="ARBA00022777"/>
    </source>
</evidence>
<dbReference type="Gene3D" id="3.40.50.2300">
    <property type="match status" value="1"/>
</dbReference>
<dbReference type="SMART" id="SM00388">
    <property type="entry name" value="HisKA"/>
    <property type="match status" value="1"/>
</dbReference>
<dbReference type="CDD" id="cd00082">
    <property type="entry name" value="HisKA"/>
    <property type="match status" value="1"/>
</dbReference>
<dbReference type="CDD" id="cd00075">
    <property type="entry name" value="HATPase"/>
    <property type="match status" value="1"/>
</dbReference>
<proteinExistence type="predicted"/>
<dbReference type="GO" id="GO:0000160">
    <property type="term" value="P:phosphorelay signal transduction system"/>
    <property type="evidence" value="ECO:0007669"/>
    <property type="project" value="UniProtKB-KW"/>
</dbReference>
<dbReference type="SUPFAM" id="SSF55781">
    <property type="entry name" value="GAF domain-like"/>
    <property type="match status" value="1"/>
</dbReference>
<dbReference type="InterPro" id="IPR005467">
    <property type="entry name" value="His_kinase_dom"/>
</dbReference>
<gene>
    <name evidence="11" type="ORF">ACFOKC_12970</name>
</gene>
<dbReference type="InterPro" id="IPR013767">
    <property type="entry name" value="PAS_fold"/>
</dbReference>
<dbReference type="InterPro" id="IPR011006">
    <property type="entry name" value="CheY-like_superfamily"/>
</dbReference>
<evidence type="ECO:0000256" key="6">
    <source>
        <dbReference type="ARBA" id="ARBA00023012"/>
    </source>
</evidence>
<dbReference type="SUPFAM" id="SSF55874">
    <property type="entry name" value="ATPase domain of HSP90 chaperone/DNA topoisomerase II/histidine kinase"/>
    <property type="match status" value="1"/>
</dbReference>
<dbReference type="InterPro" id="IPR003594">
    <property type="entry name" value="HATPase_dom"/>
</dbReference>
<dbReference type="SUPFAM" id="SSF55785">
    <property type="entry name" value="PYP-like sensor domain (PAS domain)"/>
    <property type="match status" value="1"/>
</dbReference>
<dbReference type="NCBIfam" id="TIGR00229">
    <property type="entry name" value="sensory_box"/>
    <property type="match status" value="1"/>
</dbReference>
<dbReference type="Gene3D" id="1.10.287.130">
    <property type="match status" value="1"/>
</dbReference>
<evidence type="ECO:0000259" key="9">
    <source>
        <dbReference type="PROSITE" id="PS50110"/>
    </source>
</evidence>
<dbReference type="SMART" id="SM00091">
    <property type="entry name" value="PAS"/>
    <property type="match status" value="1"/>
</dbReference>
<dbReference type="Pfam" id="PF02518">
    <property type="entry name" value="HATPase_c"/>
    <property type="match status" value="1"/>
</dbReference>
<dbReference type="InterPro" id="IPR035965">
    <property type="entry name" value="PAS-like_dom_sf"/>
</dbReference>
<dbReference type="GO" id="GO:0004673">
    <property type="term" value="F:protein histidine kinase activity"/>
    <property type="evidence" value="ECO:0007669"/>
    <property type="project" value="UniProtKB-EC"/>
</dbReference>
<keyword evidence="12" id="KW-1185">Reference proteome</keyword>
<dbReference type="Proteomes" id="UP001595660">
    <property type="component" value="Unassembled WGS sequence"/>
</dbReference>
<keyword evidence="4" id="KW-0808">Transferase</keyword>
<evidence type="ECO:0000313" key="12">
    <source>
        <dbReference type="Proteomes" id="UP001595660"/>
    </source>
</evidence>
<dbReference type="InterPro" id="IPR000014">
    <property type="entry name" value="PAS"/>
</dbReference>
<dbReference type="PROSITE" id="PS50112">
    <property type="entry name" value="PAS"/>
    <property type="match status" value="1"/>
</dbReference>
<dbReference type="InterPro" id="IPR003018">
    <property type="entry name" value="GAF"/>
</dbReference>
<dbReference type="SUPFAM" id="SSF47384">
    <property type="entry name" value="Homodimeric domain of signal transducing histidine kinase"/>
    <property type="match status" value="1"/>
</dbReference>
<feature type="modified residue" description="4-aspartylphosphate" evidence="7">
    <location>
        <position position="57"/>
    </location>
</feature>
<feature type="domain" description="PAS" evidence="10">
    <location>
        <begin position="133"/>
        <end position="204"/>
    </location>
</feature>
<evidence type="ECO:0000256" key="4">
    <source>
        <dbReference type="ARBA" id="ARBA00022679"/>
    </source>
</evidence>
<evidence type="ECO:0000256" key="2">
    <source>
        <dbReference type="ARBA" id="ARBA00012438"/>
    </source>
</evidence>
<evidence type="ECO:0000256" key="1">
    <source>
        <dbReference type="ARBA" id="ARBA00000085"/>
    </source>
</evidence>
<comment type="catalytic activity">
    <reaction evidence="1">
        <text>ATP + protein L-histidine = ADP + protein N-phospho-L-histidine.</text>
        <dbReference type="EC" id="2.7.13.3"/>
    </reaction>
</comment>
<dbReference type="Gene3D" id="3.30.565.10">
    <property type="entry name" value="Histidine kinase-like ATPase, C-terminal domain"/>
    <property type="match status" value="1"/>
</dbReference>
<dbReference type="PANTHER" id="PTHR43711:SF1">
    <property type="entry name" value="HISTIDINE KINASE 1"/>
    <property type="match status" value="1"/>
</dbReference>
<dbReference type="Pfam" id="PF00512">
    <property type="entry name" value="HisKA"/>
    <property type="match status" value="1"/>
</dbReference>
<dbReference type="InterPro" id="IPR029016">
    <property type="entry name" value="GAF-like_dom_sf"/>
</dbReference>
<protein>
    <recommendedName>
        <fullName evidence="2">histidine kinase</fullName>
        <ecNumber evidence="2">2.7.13.3</ecNumber>
    </recommendedName>
</protein>
<keyword evidence="5" id="KW-0418">Kinase</keyword>
<feature type="domain" description="Response regulatory" evidence="9">
    <location>
        <begin position="6"/>
        <end position="122"/>
    </location>
</feature>
<dbReference type="Pfam" id="PF13185">
    <property type="entry name" value="GAF_2"/>
    <property type="match status" value="1"/>
</dbReference>
<name>A0ABD5NHA9_9EURY</name>
<sequence>MDESIRVLHVDDEPGFAELTAEFLEEADERIEVLTASRASEGLERLGEERVDCVVSDFEMPGMDGIEFLEAVREEYPALPFILFTGRGSEEVASDAISAGATDYLQKEGGTDQYTILANRVLNYADTAAAKSQRERQLDAIEAAQEGISILDEDGEFTYVNEAYADLYGYDSEKMLGMHWSALYPEDELSFAREEILSTAEEEGGWHGSSTGVRADGSTFVEDHTVSTTERGELVCTVRDVTERKERGRALAALHEAATDLEAAETEDEVYDVLLEAAEGILDFDLVAVDVVADDALVQTAWTLDLDTEGYYEETPLDEDTLATRSYHRQETIVVDDLSGHEVTPADPEYRSVLTVPMDELGTFQAVSRATGAFDEADRELTELLVGHAREALTRLERERELRQRTEALERQNDRLEEFATIVSHDLRSPLSVAEGRLELVRERYDDPHLDELSSALDRMSTLITDTLTLARQGQLVTAPDTLSIAEVASRCWGRAPTADATLDVEDATVRADADRLQQVFENLFRNAVEHGGDDVAVSVGLLDGGEGFFVADDGPGVPEAERGEVFERGYTTSEDGTGFGLAIVAEIVDAHGWDVSLAESEGGGARFEIRDVGVVGRETK</sequence>
<dbReference type="EMBL" id="JBHRWN010000002">
    <property type="protein sequence ID" value="MFC3478636.1"/>
    <property type="molecule type" value="Genomic_DNA"/>
</dbReference>
<dbReference type="EC" id="2.7.13.3" evidence="2"/>
<keyword evidence="6" id="KW-0902">Two-component regulatory system</keyword>
<dbReference type="InterPro" id="IPR004358">
    <property type="entry name" value="Sig_transdc_His_kin-like_C"/>
</dbReference>
<dbReference type="InterPro" id="IPR036097">
    <property type="entry name" value="HisK_dim/P_sf"/>
</dbReference>
<evidence type="ECO:0000259" key="8">
    <source>
        <dbReference type="PROSITE" id="PS50109"/>
    </source>
</evidence>
<dbReference type="RefSeq" id="WP_232570056.1">
    <property type="nucleotide sequence ID" value="NZ_CP089466.1"/>
</dbReference>
<dbReference type="InterPro" id="IPR003661">
    <property type="entry name" value="HisK_dim/P_dom"/>
</dbReference>
<evidence type="ECO:0000256" key="7">
    <source>
        <dbReference type="PROSITE-ProRule" id="PRU00169"/>
    </source>
</evidence>
<dbReference type="PROSITE" id="PS50110">
    <property type="entry name" value="RESPONSE_REGULATORY"/>
    <property type="match status" value="1"/>
</dbReference>
<keyword evidence="3 7" id="KW-0597">Phosphoprotein</keyword>
<dbReference type="Pfam" id="PF00072">
    <property type="entry name" value="Response_reg"/>
    <property type="match status" value="1"/>
</dbReference>
<dbReference type="Pfam" id="PF00989">
    <property type="entry name" value="PAS"/>
    <property type="match status" value="1"/>
</dbReference>
<organism evidence="11 12">
    <name type="scientific">Halobacterium litoreum</name>
    <dbReference type="NCBI Taxonomy" id="2039234"/>
    <lineage>
        <taxon>Archaea</taxon>
        <taxon>Methanobacteriati</taxon>
        <taxon>Methanobacteriota</taxon>
        <taxon>Stenosarchaea group</taxon>
        <taxon>Halobacteria</taxon>
        <taxon>Halobacteriales</taxon>
        <taxon>Halobacteriaceae</taxon>
        <taxon>Halobacterium</taxon>
    </lineage>
</organism>
<dbReference type="InterPro" id="IPR036890">
    <property type="entry name" value="HATPase_C_sf"/>
</dbReference>
<feature type="domain" description="Histidine kinase" evidence="8">
    <location>
        <begin position="422"/>
        <end position="611"/>
    </location>
</feature>
<dbReference type="Gene3D" id="3.30.450.20">
    <property type="entry name" value="PAS domain"/>
    <property type="match status" value="1"/>
</dbReference>
<dbReference type="InterPro" id="IPR050736">
    <property type="entry name" value="Sensor_HK_Regulatory"/>
</dbReference>
<reference evidence="11 12" key="1">
    <citation type="journal article" date="2019" name="Int. J. Syst. Evol. Microbiol.">
        <title>The Global Catalogue of Microorganisms (GCM) 10K type strain sequencing project: providing services to taxonomists for standard genome sequencing and annotation.</title>
        <authorList>
            <consortium name="The Broad Institute Genomics Platform"/>
            <consortium name="The Broad Institute Genome Sequencing Center for Infectious Disease"/>
            <person name="Wu L."/>
            <person name="Ma J."/>
        </authorList>
    </citation>
    <scope>NUCLEOTIDE SEQUENCE [LARGE SCALE GENOMIC DNA]</scope>
    <source>
        <strain evidence="11 12">CGMCC 1.12562</strain>
    </source>
</reference>
<evidence type="ECO:0000313" key="11">
    <source>
        <dbReference type="EMBL" id="MFC3478636.1"/>
    </source>
</evidence>
<dbReference type="GeneID" id="69118353"/>
<dbReference type="CDD" id="cd00156">
    <property type="entry name" value="REC"/>
    <property type="match status" value="1"/>
</dbReference>
<dbReference type="PRINTS" id="PR00344">
    <property type="entry name" value="BCTRLSENSOR"/>
</dbReference>
<evidence type="ECO:0000256" key="3">
    <source>
        <dbReference type="ARBA" id="ARBA00022553"/>
    </source>
</evidence>
<dbReference type="SMART" id="SM00387">
    <property type="entry name" value="HATPase_c"/>
    <property type="match status" value="1"/>
</dbReference>
<dbReference type="CDD" id="cd00130">
    <property type="entry name" value="PAS"/>
    <property type="match status" value="1"/>
</dbReference>